<feature type="region of interest" description="Disordered" evidence="1">
    <location>
        <begin position="141"/>
        <end position="207"/>
    </location>
</feature>
<evidence type="ECO:0000313" key="2">
    <source>
        <dbReference type="EnsemblPlants" id="OMERI06G13640.1"/>
    </source>
</evidence>
<feature type="compositionally biased region" description="Low complexity" evidence="1">
    <location>
        <begin position="182"/>
        <end position="197"/>
    </location>
</feature>
<dbReference type="HOGENOM" id="CLU_1263290_0_0_1"/>
<proteinExistence type="predicted"/>
<reference evidence="2" key="2">
    <citation type="submission" date="2018-05" db="EMBL/GenBank/DDBJ databases">
        <title>OmerRS3 (Oryza meridionalis Reference Sequence Version 3).</title>
        <authorList>
            <person name="Zhang J."/>
            <person name="Kudrna D."/>
            <person name="Lee S."/>
            <person name="Talag J."/>
            <person name="Welchert J."/>
            <person name="Wing R.A."/>
        </authorList>
    </citation>
    <scope>NUCLEOTIDE SEQUENCE [LARGE SCALE GENOMIC DNA]</scope>
    <source>
        <strain evidence="2">cv. OR44</strain>
    </source>
</reference>
<sequence length="219" mass="23321">MGEAGGWSAQTSGVRRRWDGVVGGGARGRAVGGGARWRMGGRCMGARAECGEGAAGGAVEGVGGSGLRRRVCCPFELHCYSDKSSAHAGQRASSRLSFQVVAAAQLVLSSLETTAGRAWRVAPRRALEATGYSDEFAVHPRRPRRLSSPHPVAPPPPPLHRSVTVASVPIPSPSCRPRRRLYPSGSAMRRRSMAPSRHALPNLAARQREERGEILVYPV</sequence>
<reference evidence="2" key="1">
    <citation type="submission" date="2015-04" db="UniProtKB">
        <authorList>
            <consortium name="EnsemblPlants"/>
        </authorList>
    </citation>
    <scope>IDENTIFICATION</scope>
</reference>
<keyword evidence="3" id="KW-1185">Reference proteome</keyword>
<dbReference type="EnsemblPlants" id="OMERI06G13640.1">
    <property type="protein sequence ID" value="OMERI06G13640.1"/>
    <property type="gene ID" value="OMERI06G13640"/>
</dbReference>
<dbReference type="AlphaFoldDB" id="A0A0E0E0X3"/>
<dbReference type="Gramene" id="OMERI06G13640.1">
    <property type="protein sequence ID" value="OMERI06G13640.1"/>
    <property type="gene ID" value="OMERI06G13640"/>
</dbReference>
<evidence type="ECO:0000256" key="1">
    <source>
        <dbReference type="SAM" id="MobiDB-lite"/>
    </source>
</evidence>
<organism evidence="2">
    <name type="scientific">Oryza meridionalis</name>
    <dbReference type="NCBI Taxonomy" id="40149"/>
    <lineage>
        <taxon>Eukaryota</taxon>
        <taxon>Viridiplantae</taxon>
        <taxon>Streptophyta</taxon>
        <taxon>Embryophyta</taxon>
        <taxon>Tracheophyta</taxon>
        <taxon>Spermatophyta</taxon>
        <taxon>Magnoliopsida</taxon>
        <taxon>Liliopsida</taxon>
        <taxon>Poales</taxon>
        <taxon>Poaceae</taxon>
        <taxon>BOP clade</taxon>
        <taxon>Oryzoideae</taxon>
        <taxon>Oryzeae</taxon>
        <taxon>Oryzinae</taxon>
        <taxon>Oryza</taxon>
    </lineage>
</organism>
<accession>A0A0E0E0X3</accession>
<feature type="compositionally biased region" description="Low complexity" evidence="1">
    <location>
        <begin position="160"/>
        <end position="175"/>
    </location>
</feature>
<name>A0A0E0E0X3_9ORYZ</name>
<evidence type="ECO:0000313" key="3">
    <source>
        <dbReference type="Proteomes" id="UP000008021"/>
    </source>
</evidence>
<dbReference type="Proteomes" id="UP000008021">
    <property type="component" value="Chromosome 6"/>
</dbReference>
<protein>
    <submittedName>
        <fullName evidence="2">Uncharacterized protein</fullName>
    </submittedName>
</protein>